<dbReference type="Proteomes" id="UP000034152">
    <property type="component" value="Unassembled WGS sequence"/>
</dbReference>
<dbReference type="GeneID" id="97802285"/>
<dbReference type="RefSeq" id="WP_048048142.1">
    <property type="nucleotide sequence ID" value="NZ_AP019780.1"/>
</dbReference>
<comment type="caution">
    <text evidence="1">The sequence shown here is derived from an EMBL/GenBank/DDBJ whole genome shotgun (WGS) entry which is preliminary data.</text>
</comment>
<evidence type="ECO:0000313" key="2">
    <source>
        <dbReference type="EMBL" id="KKH87452.1"/>
    </source>
</evidence>
<dbReference type="EMBL" id="JJQU01000082">
    <property type="protein sequence ID" value="KKH87452.1"/>
    <property type="molecule type" value="Genomic_DNA"/>
</dbReference>
<accession>A0A0F8BUL2</accession>
<gene>
    <name evidence="1" type="ORF">DU47_13455</name>
    <name evidence="2" type="ORF">DU80_06695</name>
</gene>
<reference evidence="3 4" key="1">
    <citation type="journal article" date="2015" name="ISME J.">
        <title>Genomic and phenotypic differentiation among Methanosarcina mazei populations from Columbia River sediment.</title>
        <authorList>
            <person name="Youngblut N.D."/>
            <person name="Wirth J.S."/>
            <person name="Henriksen J.R."/>
            <person name="Smith M."/>
            <person name="Simon H."/>
            <person name="Metcalf W.W."/>
            <person name="Whitaker R.J."/>
        </authorList>
    </citation>
    <scope>NUCLEOTIDE SEQUENCE [LARGE SCALE GENOMIC DNA]</scope>
    <source>
        <strain evidence="2 3">1.H.M.2.1</strain>
        <strain evidence="1 4">2.F.A.2.4</strain>
    </source>
</reference>
<evidence type="ECO:0000313" key="3">
    <source>
        <dbReference type="Proteomes" id="UP000034152"/>
    </source>
</evidence>
<dbReference type="Proteomes" id="UP000034578">
    <property type="component" value="Unassembled WGS sequence"/>
</dbReference>
<dbReference type="EMBL" id="JJOS01000012">
    <property type="protein sequence ID" value="KKG06241.1"/>
    <property type="molecule type" value="Genomic_DNA"/>
</dbReference>
<evidence type="ECO:0000313" key="1">
    <source>
        <dbReference type="EMBL" id="KKG06241.1"/>
    </source>
</evidence>
<protein>
    <submittedName>
        <fullName evidence="1">Uncharacterized protein</fullName>
    </submittedName>
</protein>
<name>A0A0F8BUL2_METMZ</name>
<organism evidence="1 4">
    <name type="scientific">Methanosarcina mazei</name>
    <name type="common">Methanosarcina frisia</name>
    <dbReference type="NCBI Taxonomy" id="2209"/>
    <lineage>
        <taxon>Archaea</taxon>
        <taxon>Methanobacteriati</taxon>
        <taxon>Methanobacteriota</taxon>
        <taxon>Stenosarchaea group</taxon>
        <taxon>Methanomicrobia</taxon>
        <taxon>Methanosarcinales</taxon>
        <taxon>Methanosarcinaceae</taxon>
        <taxon>Methanosarcina</taxon>
    </lineage>
</organism>
<dbReference type="PATRIC" id="fig|2209.56.peg.1462"/>
<evidence type="ECO:0000313" key="4">
    <source>
        <dbReference type="Proteomes" id="UP000034578"/>
    </source>
</evidence>
<sequence>MTTKTELLEVIRKRCLECCNGSYQEVENCTSGPSAGPFSSCALWAYRLGKDPEPSETRKLAGEKFAQRNKAKTSVQPEQIC</sequence>
<keyword evidence="4" id="KW-1185">Reference proteome</keyword>
<proteinExistence type="predicted"/>
<dbReference type="AlphaFoldDB" id="A0A0F8BUL2"/>